<reference evidence="1" key="1">
    <citation type="submission" date="2022-04" db="EMBL/GenBank/DDBJ databases">
        <title>Genome of the entomopathogenic fungus Entomophthora muscae.</title>
        <authorList>
            <person name="Elya C."/>
            <person name="Lovett B.R."/>
            <person name="Lee E."/>
            <person name="Macias A.M."/>
            <person name="Hajek A.E."/>
            <person name="De Bivort B.L."/>
            <person name="Kasson M.T."/>
            <person name="De Fine Licht H.H."/>
            <person name="Stajich J.E."/>
        </authorList>
    </citation>
    <scope>NUCLEOTIDE SEQUENCE</scope>
    <source>
        <strain evidence="1">Berkeley</strain>
    </source>
</reference>
<name>A0ACC2TPY8_9FUNG</name>
<organism evidence="1 2">
    <name type="scientific">Entomophthora muscae</name>
    <dbReference type="NCBI Taxonomy" id="34485"/>
    <lineage>
        <taxon>Eukaryota</taxon>
        <taxon>Fungi</taxon>
        <taxon>Fungi incertae sedis</taxon>
        <taxon>Zoopagomycota</taxon>
        <taxon>Entomophthoromycotina</taxon>
        <taxon>Entomophthoromycetes</taxon>
        <taxon>Entomophthorales</taxon>
        <taxon>Entomophthoraceae</taxon>
        <taxon>Entomophthora</taxon>
    </lineage>
</organism>
<sequence>MLVSSAVAAPGSKASVIFKTLRSKGLVPDLASHAKCFAVKAASLELPSMMVMAMLRSSLDAASADKSMWDPAPTSLEKAFALARKLGAKPALYYLQQVWQEVGELEASQGGDDQVDGHQPTKDLSMEVVSSEAPGKVR</sequence>
<dbReference type="EMBL" id="QTSX02002260">
    <property type="protein sequence ID" value="KAJ9076640.1"/>
    <property type="molecule type" value="Genomic_DNA"/>
</dbReference>
<evidence type="ECO:0000313" key="1">
    <source>
        <dbReference type="EMBL" id="KAJ9076640.1"/>
    </source>
</evidence>
<protein>
    <submittedName>
        <fullName evidence="1">Uncharacterized protein</fullName>
    </submittedName>
</protein>
<evidence type="ECO:0000313" key="2">
    <source>
        <dbReference type="Proteomes" id="UP001165960"/>
    </source>
</evidence>
<keyword evidence="2" id="KW-1185">Reference proteome</keyword>
<gene>
    <name evidence="1" type="ORF">DSO57_1024295</name>
</gene>
<accession>A0ACC2TPY8</accession>
<proteinExistence type="predicted"/>
<comment type="caution">
    <text evidence="1">The sequence shown here is derived from an EMBL/GenBank/DDBJ whole genome shotgun (WGS) entry which is preliminary data.</text>
</comment>
<dbReference type="Proteomes" id="UP001165960">
    <property type="component" value="Unassembled WGS sequence"/>
</dbReference>